<sequence>MDLTQQKLVKSEWEFLEVPVDVKEKNILNIIYNAYGNTGYSQNDSMSLLGFMKIGNDDDSFHYYLYEQYFQSLCKKIIKKFDLSIKIRRQTKKKKTIKKADIIRINSLSRKIDDVRDVIFEFILIENIYQFFNEGFNSKNYYSLTQLMKNKIPYTNKYILYFVHEVLVEYKSEVSKKKLIKNALSHIEKNIDLFRFADMKLYSHQADLFEATYRKGAKLILYQAPTGTGKTMSPVGLAKGNKIIFTCAAKHIGLQLAKALISMEIPIAIAFGCIDSGDIRLHYFAAKDYVKNRRTGGIFRVDNSNGEKAQVIITDIQSYLPAMNYMLAFNEPSDIIWYWDEPTITLDYENHPFHQILQKNWKQNEIPNVVLSSATLPNKEDIMPMTAYFNNKFNTNNVQEIISYECKKSIPILDANGNIVMPHFLFKKFKKLKKCARHIEKNKTILRHIDVNEMIKFIIYVNKKKYISGQYLLENYFDNFEDIEIISLKIYYLRLLSLVKDNWSDIYKYFQEKNRKMYDSVIKITTTDSYSLTEGPTIFLTQDVKKTAMFYLRVSNIPEDELDNILEIMAENEEYMLELEEVEKAEEHRKDKIGSETLAKDHSKNIKSDEFKIYQAYLKRVAYLKAKIQTIELSSKYIPNSEAHIREWSKEKNTSKSFSSDIEDDVVEKIMYLNVEKEWKILLLMGIGVFVKHENKEYMDIMKKLAEEQKLYLIIASSDYIYGTNYQFCHGYLSKDLINMTQEKMIQAFGRVGRKGAQSDYTLRIRDDALIEKLYTKEENKPEVRNMNRLFT</sequence>
<dbReference type="Gene3D" id="3.40.50.300">
    <property type="entry name" value="P-loop containing nucleotide triphosphate hydrolases"/>
    <property type="match status" value="1"/>
</dbReference>
<accession>A0A6C0KA10</accession>
<evidence type="ECO:0000313" key="1">
    <source>
        <dbReference type="EMBL" id="QHU14895.1"/>
    </source>
</evidence>
<dbReference type="InterPro" id="IPR027417">
    <property type="entry name" value="P-loop_NTPase"/>
</dbReference>
<dbReference type="EMBL" id="MN740847">
    <property type="protein sequence ID" value="QHU14895.1"/>
    <property type="molecule type" value="Genomic_DNA"/>
</dbReference>
<proteinExistence type="predicted"/>
<name>A0A6C0KA10_9ZZZZ</name>
<dbReference type="AlphaFoldDB" id="A0A6C0KA10"/>
<dbReference type="SUPFAM" id="SSF52540">
    <property type="entry name" value="P-loop containing nucleoside triphosphate hydrolases"/>
    <property type="match status" value="2"/>
</dbReference>
<protein>
    <submittedName>
        <fullName evidence="1">Uncharacterized protein</fullName>
    </submittedName>
</protein>
<organism evidence="1">
    <name type="scientific">viral metagenome</name>
    <dbReference type="NCBI Taxonomy" id="1070528"/>
    <lineage>
        <taxon>unclassified sequences</taxon>
        <taxon>metagenomes</taxon>
        <taxon>organismal metagenomes</taxon>
    </lineage>
</organism>
<reference evidence="1" key="1">
    <citation type="journal article" date="2020" name="Nature">
        <title>Giant virus diversity and host interactions through global metagenomics.</title>
        <authorList>
            <person name="Schulz F."/>
            <person name="Roux S."/>
            <person name="Paez-Espino D."/>
            <person name="Jungbluth S."/>
            <person name="Walsh D.A."/>
            <person name="Denef V.J."/>
            <person name="McMahon K.D."/>
            <person name="Konstantinidis K.T."/>
            <person name="Eloe-Fadrosh E.A."/>
            <person name="Kyrpides N.C."/>
            <person name="Woyke T."/>
        </authorList>
    </citation>
    <scope>NUCLEOTIDE SEQUENCE</scope>
    <source>
        <strain evidence="1">GVMAG-S-1102244-55</strain>
    </source>
</reference>